<evidence type="ECO:0000256" key="1">
    <source>
        <dbReference type="SAM" id="MobiDB-lite"/>
    </source>
</evidence>
<accession>A0A8H7SU17</accession>
<name>A0A8H7SU17_9FUNG</name>
<feature type="region of interest" description="Disordered" evidence="1">
    <location>
        <begin position="133"/>
        <end position="160"/>
    </location>
</feature>
<keyword evidence="4" id="KW-1185">Reference proteome</keyword>
<dbReference type="EMBL" id="JAEPRE010000031">
    <property type="protein sequence ID" value="KAG2235564.1"/>
    <property type="molecule type" value="Genomic_DNA"/>
</dbReference>
<feature type="transmembrane region" description="Helical" evidence="2">
    <location>
        <begin position="166"/>
        <end position="182"/>
    </location>
</feature>
<comment type="caution">
    <text evidence="3">The sequence shown here is derived from an EMBL/GenBank/DDBJ whole genome shotgun (WGS) entry which is preliminary data.</text>
</comment>
<keyword evidence="2" id="KW-0812">Transmembrane</keyword>
<keyword evidence="2" id="KW-1133">Transmembrane helix</keyword>
<dbReference type="AlphaFoldDB" id="A0A8H7SU17"/>
<organism evidence="3 4">
    <name type="scientific">Thamnidium elegans</name>
    <dbReference type="NCBI Taxonomy" id="101142"/>
    <lineage>
        <taxon>Eukaryota</taxon>
        <taxon>Fungi</taxon>
        <taxon>Fungi incertae sedis</taxon>
        <taxon>Mucoromycota</taxon>
        <taxon>Mucoromycotina</taxon>
        <taxon>Mucoromycetes</taxon>
        <taxon>Mucorales</taxon>
        <taxon>Mucorineae</taxon>
        <taxon>Mucoraceae</taxon>
        <taxon>Thamnidium</taxon>
    </lineage>
</organism>
<dbReference type="Proteomes" id="UP000613177">
    <property type="component" value="Unassembled WGS sequence"/>
</dbReference>
<keyword evidence="2" id="KW-0472">Membrane</keyword>
<sequence>MSCAPYTNTTAFTAPLNNATWYINEYRNITWDATLPVFTTSYFKSGNIDIDVIKQHRVDLSEEWLVTYKNIPIREPSFDFLVHANSWNFSLSDYKQYVYKFRMLPAGYLTDEHTRSSDIQSCIQPVILNFAPPDNYTATPPKKSPTNAPTPTDREGNNASGKKGTAIYYGVLAVAAAFAVVAL</sequence>
<proteinExistence type="predicted"/>
<evidence type="ECO:0000313" key="4">
    <source>
        <dbReference type="Proteomes" id="UP000613177"/>
    </source>
</evidence>
<gene>
    <name evidence="3" type="ORF">INT48_003127</name>
</gene>
<dbReference type="OrthoDB" id="10280334at2759"/>
<evidence type="ECO:0000313" key="3">
    <source>
        <dbReference type="EMBL" id="KAG2235564.1"/>
    </source>
</evidence>
<protein>
    <submittedName>
        <fullName evidence="3">Uncharacterized protein</fullName>
    </submittedName>
</protein>
<evidence type="ECO:0000256" key="2">
    <source>
        <dbReference type="SAM" id="Phobius"/>
    </source>
</evidence>
<reference evidence="3" key="1">
    <citation type="submission" date="2021-01" db="EMBL/GenBank/DDBJ databases">
        <title>Metabolic potential, ecology and presence of endohyphal bacteria is reflected in genomic diversity of Mucoromycotina.</title>
        <authorList>
            <person name="Muszewska A."/>
            <person name="Okrasinska A."/>
            <person name="Steczkiewicz K."/>
            <person name="Drgas O."/>
            <person name="Orlowska M."/>
            <person name="Perlinska-Lenart U."/>
            <person name="Aleksandrzak-Piekarczyk T."/>
            <person name="Szatraj K."/>
            <person name="Zielenkiewicz U."/>
            <person name="Pilsyk S."/>
            <person name="Malc E."/>
            <person name="Mieczkowski P."/>
            <person name="Kruszewska J.S."/>
            <person name="Biernat P."/>
            <person name="Pawlowska J."/>
        </authorList>
    </citation>
    <scope>NUCLEOTIDE SEQUENCE</scope>
    <source>
        <strain evidence="3">WA0000018081</strain>
    </source>
</reference>